<reference evidence="3" key="1">
    <citation type="submission" date="2018-03" db="EMBL/GenBank/DDBJ databases">
        <title>Gramella fulva sp. nov., isolated from a dry surface of tidal flat.</title>
        <authorList>
            <person name="Hwang S.H."/>
            <person name="Hwang W.M."/>
            <person name="Kang K."/>
            <person name="Ahn T.-Y."/>
        </authorList>
    </citation>
    <scope>NUCLEOTIDE SEQUENCE [LARGE SCALE GENOMIC DNA]</scope>
    <source>
        <strain evidence="3">SH35</strain>
    </source>
</reference>
<organism evidence="2 3">
    <name type="scientific">Christiangramia fulva</name>
    <dbReference type="NCBI Taxonomy" id="2126553"/>
    <lineage>
        <taxon>Bacteria</taxon>
        <taxon>Pseudomonadati</taxon>
        <taxon>Bacteroidota</taxon>
        <taxon>Flavobacteriia</taxon>
        <taxon>Flavobacteriales</taxon>
        <taxon>Flavobacteriaceae</taxon>
        <taxon>Christiangramia</taxon>
    </lineage>
</organism>
<dbReference type="RefSeq" id="WP_107013915.1">
    <property type="nucleotide sequence ID" value="NZ_CP028136.1"/>
</dbReference>
<name>A0A2R3ZA55_9FLAO</name>
<evidence type="ECO:0000313" key="3">
    <source>
        <dbReference type="Proteomes" id="UP000241507"/>
    </source>
</evidence>
<dbReference type="OrthoDB" id="1413338at2"/>
<evidence type="ECO:0000313" key="2">
    <source>
        <dbReference type="EMBL" id="AVR47146.1"/>
    </source>
</evidence>
<dbReference type="Pfam" id="PF00582">
    <property type="entry name" value="Usp"/>
    <property type="match status" value="1"/>
</dbReference>
<dbReference type="Gene3D" id="3.40.50.620">
    <property type="entry name" value="HUPs"/>
    <property type="match status" value="1"/>
</dbReference>
<accession>A0A2R3ZA55</accession>
<feature type="domain" description="UspA" evidence="1">
    <location>
        <begin position="2"/>
        <end position="136"/>
    </location>
</feature>
<dbReference type="CDD" id="cd00293">
    <property type="entry name" value="USP-like"/>
    <property type="match status" value="1"/>
</dbReference>
<dbReference type="SUPFAM" id="SSF52402">
    <property type="entry name" value="Adenine nucleotide alpha hydrolases-like"/>
    <property type="match status" value="1"/>
</dbReference>
<dbReference type="KEGG" id="grs:C7S20_18875"/>
<dbReference type="AlphaFoldDB" id="A0A2R3ZA55"/>
<proteinExistence type="predicted"/>
<keyword evidence="3" id="KW-1185">Reference proteome</keyword>
<sequence length="265" mass="30937">MNVLLLSDFSEVAINATHYAMDLLQYEEVNFTLLNIYDPKPDAPEAEMEQERNAIKSIMQERLQKLRERSSSGMQKFSEYYTEDPLVKATRKYMEVNHVDLLVMGAVGKEFRHSTILGKHTYEIITKIKCNILAIPEDVQFDLLDSILMPLDYGISLHNQNLQFLGNNRLFQKAKLNVWEMTPESSESKLIRAYISQHFNESELIFSQLKDIENFQKLTWIEVQKKFNLIIIHGKNLKICDQLMHNEHGLFTSHPNRIPILVLHD</sequence>
<gene>
    <name evidence="2" type="ORF">C7S20_18875</name>
</gene>
<dbReference type="EMBL" id="CP028136">
    <property type="protein sequence ID" value="AVR47146.1"/>
    <property type="molecule type" value="Genomic_DNA"/>
</dbReference>
<evidence type="ECO:0000259" key="1">
    <source>
        <dbReference type="Pfam" id="PF00582"/>
    </source>
</evidence>
<dbReference type="InterPro" id="IPR014729">
    <property type="entry name" value="Rossmann-like_a/b/a_fold"/>
</dbReference>
<protein>
    <recommendedName>
        <fullName evidence="1">UspA domain-containing protein</fullName>
    </recommendedName>
</protein>
<dbReference type="Proteomes" id="UP000241507">
    <property type="component" value="Chromosome"/>
</dbReference>
<dbReference type="InterPro" id="IPR006016">
    <property type="entry name" value="UspA"/>
</dbReference>